<accession>A0A7Y4M5Q7</accession>
<proteinExistence type="predicted"/>
<dbReference type="PANTHER" id="PTHR28152:SF1">
    <property type="entry name" value="HYDROXYACYL-THIOESTER DEHYDRATASE TYPE 2, MITOCHONDRIAL"/>
    <property type="match status" value="1"/>
</dbReference>
<dbReference type="SUPFAM" id="SSF54637">
    <property type="entry name" value="Thioesterase/thiol ester dehydrase-isomerase"/>
    <property type="match status" value="1"/>
</dbReference>
<dbReference type="InterPro" id="IPR029069">
    <property type="entry name" value="HotDog_dom_sf"/>
</dbReference>
<dbReference type="EMBL" id="JAAVLW010000017">
    <property type="protein sequence ID" value="NOJ50819.1"/>
    <property type="molecule type" value="Genomic_DNA"/>
</dbReference>
<keyword evidence="2" id="KW-1185">Reference proteome</keyword>
<evidence type="ECO:0000313" key="1">
    <source>
        <dbReference type="EMBL" id="NOJ50819.1"/>
    </source>
</evidence>
<dbReference type="Gene3D" id="3.10.129.10">
    <property type="entry name" value="Hotdog Thioesterase"/>
    <property type="match status" value="1"/>
</dbReference>
<evidence type="ECO:0008006" key="3">
    <source>
        <dbReference type="Google" id="ProtNLM"/>
    </source>
</evidence>
<sequence length="104" mass="11369">MLLFRYSAVTSNGHRIHYDRDYARDQEGHDLVVHGPLLAIFLQDHNWCGQLFACSNSASVASPPVFVDAAFYVEAAAGAQKNELALWIRDAAGAQAMRASAVFS</sequence>
<gene>
    <name evidence="1" type="ORF">HCN50_32095</name>
</gene>
<evidence type="ECO:0000313" key="2">
    <source>
        <dbReference type="Proteomes" id="UP000528734"/>
    </source>
</evidence>
<protein>
    <recommendedName>
        <fullName evidence="3">Acyl-CoA dehydrogenase</fullName>
    </recommendedName>
</protein>
<dbReference type="GO" id="GO:0019171">
    <property type="term" value="F:(3R)-hydroxyacyl-[acyl-carrier-protein] dehydratase activity"/>
    <property type="evidence" value="ECO:0007669"/>
    <property type="project" value="TreeGrafter"/>
</dbReference>
<dbReference type="AlphaFoldDB" id="A0A7Y4M5Q7"/>
<dbReference type="InterPro" id="IPR052741">
    <property type="entry name" value="Mitochondrial_HTD2"/>
</dbReference>
<reference evidence="1 2" key="1">
    <citation type="submission" date="2020-03" db="EMBL/GenBank/DDBJ databases">
        <title>Bradyrhizobium diversity isolated from nodules of Muelleranthus trifoliolatus.</title>
        <authorList>
            <person name="Klepa M."/>
            <person name="Helene L."/>
            <person name="Hungria M."/>
        </authorList>
    </citation>
    <scope>NUCLEOTIDE SEQUENCE [LARGE SCALE GENOMIC DNA]</scope>
    <source>
        <strain evidence="1 2">WSM 1744</strain>
    </source>
</reference>
<dbReference type="Proteomes" id="UP000528734">
    <property type="component" value="Unassembled WGS sequence"/>
</dbReference>
<dbReference type="PANTHER" id="PTHR28152">
    <property type="entry name" value="HYDROXYACYL-THIOESTER DEHYDRATASE TYPE 2, MITOCHONDRIAL"/>
    <property type="match status" value="1"/>
</dbReference>
<name>A0A7Y4M5Q7_9BRAD</name>
<comment type="caution">
    <text evidence="1">The sequence shown here is derived from an EMBL/GenBank/DDBJ whole genome shotgun (WGS) entry which is preliminary data.</text>
</comment>
<organism evidence="1 2">
    <name type="scientific">Bradyrhizobium archetypum</name>
    <dbReference type="NCBI Taxonomy" id="2721160"/>
    <lineage>
        <taxon>Bacteria</taxon>
        <taxon>Pseudomonadati</taxon>
        <taxon>Pseudomonadota</taxon>
        <taxon>Alphaproteobacteria</taxon>
        <taxon>Hyphomicrobiales</taxon>
        <taxon>Nitrobacteraceae</taxon>
        <taxon>Bradyrhizobium</taxon>
    </lineage>
</organism>
<dbReference type="RefSeq" id="WP_171713867.1">
    <property type="nucleotide sequence ID" value="NZ_JAAVLW010000017.1"/>
</dbReference>